<feature type="active site" description="Proton donor/acceptor" evidence="10">
    <location>
        <position position="227"/>
    </location>
</feature>
<dbReference type="SMART" id="SM01110">
    <property type="entry name" value="Cutinase"/>
    <property type="match status" value="1"/>
</dbReference>
<evidence type="ECO:0000256" key="11">
    <source>
        <dbReference type="PIRSR" id="PIRSR611150-2"/>
    </source>
</evidence>
<feature type="active site" description="Nucleophile" evidence="10">
    <location>
        <position position="162"/>
    </location>
</feature>
<dbReference type="InterPro" id="IPR029058">
    <property type="entry name" value="AB_hydrolase_fold"/>
</dbReference>
<dbReference type="PANTHER" id="PTHR48250">
    <property type="entry name" value="CUTINASE 2-RELATED"/>
    <property type="match status" value="1"/>
</dbReference>
<evidence type="ECO:0000313" key="14">
    <source>
        <dbReference type="Proteomes" id="UP000799423"/>
    </source>
</evidence>
<feature type="signal peptide" evidence="12">
    <location>
        <begin position="1"/>
        <end position="20"/>
    </location>
</feature>
<dbReference type="Proteomes" id="UP000799423">
    <property type="component" value="Unassembled WGS sequence"/>
</dbReference>
<feature type="active site" evidence="10">
    <location>
        <position position="214"/>
    </location>
</feature>
<comment type="subcellular location">
    <subcellularLocation>
        <location evidence="1">Secreted</location>
    </subcellularLocation>
</comment>
<evidence type="ECO:0000256" key="12">
    <source>
        <dbReference type="SAM" id="SignalP"/>
    </source>
</evidence>
<dbReference type="AlphaFoldDB" id="A0A6A7AP82"/>
<comment type="similarity">
    <text evidence="2">Belongs to the cutinase family.</text>
</comment>
<keyword evidence="7" id="KW-0378">Hydrolase</keyword>
<evidence type="ECO:0000256" key="5">
    <source>
        <dbReference type="ARBA" id="ARBA00022525"/>
    </source>
</evidence>
<dbReference type="EC" id="3.1.1.74" evidence="3"/>
<dbReference type="GO" id="GO:0050525">
    <property type="term" value="F:cutinase activity"/>
    <property type="evidence" value="ECO:0007669"/>
    <property type="project" value="UniProtKB-EC"/>
</dbReference>
<feature type="chain" id="PRO_5025636095" description="cutinase" evidence="12">
    <location>
        <begin position="21"/>
        <end position="245"/>
    </location>
</feature>
<keyword evidence="5" id="KW-0964">Secreted</keyword>
<feature type="disulfide bond" evidence="11">
    <location>
        <begin position="210"/>
        <end position="217"/>
    </location>
</feature>
<keyword evidence="8 11" id="KW-1015">Disulfide bond</keyword>
<feature type="disulfide bond" evidence="11">
    <location>
        <begin position="73"/>
        <end position="151"/>
    </location>
</feature>
<evidence type="ECO:0000256" key="8">
    <source>
        <dbReference type="ARBA" id="ARBA00023157"/>
    </source>
</evidence>
<dbReference type="Pfam" id="PF01083">
    <property type="entry name" value="Cutinase"/>
    <property type="match status" value="1"/>
</dbReference>
<evidence type="ECO:0000256" key="2">
    <source>
        <dbReference type="ARBA" id="ARBA00007534"/>
    </source>
</evidence>
<dbReference type="PROSITE" id="PS00931">
    <property type="entry name" value="CUTINASE_2"/>
    <property type="match status" value="1"/>
</dbReference>
<keyword evidence="6 12" id="KW-0732">Signal</keyword>
<evidence type="ECO:0000256" key="7">
    <source>
        <dbReference type="ARBA" id="ARBA00022801"/>
    </source>
</evidence>
<gene>
    <name evidence="13" type="ORF">T440DRAFT_408823</name>
</gene>
<dbReference type="Gene3D" id="3.40.50.1820">
    <property type="entry name" value="alpha/beta hydrolase"/>
    <property type="match status" value="1"/>
</dbReference>
<dbReference type="InterPro" id="IPR043579">
    <property type="entry name" value="CUTINASE_2"/>
</dbReference>
<proteinExistence type="inferred from homology"/>
<dbReference type="GO" id="GO:0005576">
    <property type="term" value="C:extracellular region"/>
    <property type="evidence" value="ECO:0007669"/>
    <property type="project" value="UniProtKB-SubCell"/>
</dbReference>
<evidence type="ECO:0000313" key="13">
    <source>
        <dbReference type="EMBL" id="KAF2845080.1"/>
    </source>
</evidence>
<name>A0A6A7AP82_9PLEO</name>
<dbReference type="SUPFAM" id="SSF53474">
    <property type="entry name" value="alpha/beta-Hydrolases"/>
    <property type="match status" value="1"/>
</dbReference>
<dbReference type="InterPro" id="IPR000675">
    <property type="entry name" value="Cutinase/axe"/>
</dbReference>
<dbReference type="PANTHER" id="PTHR48250:SF2">
    <property type="entry name" value="CUTINASE"/>
    <property type="match status" value="1"/>
</dbReference>
<dbReference type="PRINTS" id="PR00129">
    <property type="entry name" value="CUTINASE"/>
</dbReference>
<dbReference type="EMBL" id="MU006355">
    <property type="protein sequence ID" value="KAF2845080.1"/>
    <property type="molecule type" value="Genomic_DNA"/>
</dbReference>
<evidence type="ECO:0000256" key="4">
    <source>
        <dbReference type="ARBA" id="ARBA00022487"/>
    </source>
</evidence>
<evidence type="ECO:0000256" key="9">
    <source>
        <dbReference type="ARBA" id="ARBA00034045"/>
    </source>
</evidence>
<dbReference type="InterPro" id="IPR011150">
    <property type="entry name" value="Cutinase_monf"/>
</dbReference>
<evidence type="ECO:0000256" key="10">
    <source>
        <dbReference type="PIRSR" id="PIRSR611150-1"/>
    </source>
</evidence>
<dbReference type="GO" id="GO:0016052">
    <property type="term" value="P:carbohydrate catabolic process"/>
    <property type="evidence" value="ECO:0007669"/>
    <property type="project" value="TreeGrafter"/>
</dbReference>
<sequence length="245" mass="25383">MKLSTSTLLSLVLFTIEALSLPTESTKSFDITDLANTDLTPEEFFLTLPEPQGLTKRQYSGSTYNQLTDGTACRPVTVIYARGTSQAGNVGDSAAVGPLFFNNLSSRLGGTTQLAIQGVTYSASVSGYLQGGDATGSTTMTNLISTAATRCPSTKIVLAGYSQGAQLVHNAAQRISAANAARVAAVVVFGDPKRGQSFGSITASKIRTICHTGDNICEGGTTITAAHLNYQQDAPAAATFVAGKV</sequence>
<organism evidence="13 14">
    <name type="scientific">Plenodomus tracheiphilus IPT5</name>
    <dbReference type="NCBI Taxonomy" id="1408161"/>
    <lineage>
        <taxon>Eukaryota</taxon>
        <taxon>Fungi</taxon>
        <taxon>Dikarya</taxon>
        <taxon>Ascomycota</taxon>
        <taxon>Pezizomycotina</taxon>
        <taxon>Dothideomycetes</taxon>
        <taxon>Pleosporomycetidae</taxon>
        <taxon>Pleosporales</taxon>
        <taxon>Pleosporineae</taxon>
        <taxon>Leptosphaeriaceae</taxon>
        <taxon>Plenodomus</taxon>
    </lineage>
</organism>
<protein>
    <recommendedName>
        <fullName evidence="3">cutinase</fullName>
        <ecNumber evidence="3">3.1.1.74</ecNumber>
    </recommendedName>
</protein>
<keyword evidence="4" id="KW-0719">Serine esterase</keyword>
<keyword evidence="14" id="KW-1185">Reference proteome</keyword>
<reference evidence="13" key="1">
    <citation type="submission" date="2020-01" db="EMBL/GenBank/DDBJ databases">
        <authorList>
            <consortium name="DOE Joint Genome Institute"/>
            <person name="Haridas S."/>
            <person name="Albert R."/>
            <person name="Binder M."/>
            <person name="Bloem J."/>
            <person name="Labutti K."/>
            <person name="Salamov A."/>
            <person name="Andreopoulos B."/>
            <person name="Baker S.E."/>
            <person name="Barry K."/>
            <person name="Bills G."/>
            <person name="Bluhm B.H."/>
            <person name="Cannon C."/>
            <person name="Castanera R."/>
            <person name="Culley D.E."/>
            <person name="Daum C."/>
            <person name="Ezra D."/>
            <person name="Gonzalez J.B."/>
            <person name="Henrissat B."/>
            <person name="Kuo A."/>
            <person name="Liang C."/>
            <person name="Lipzen A."/>
            <person name="Lutzoni F."/>
            <person name="Magnuson J."/>
            <person name="Mondo S."/>
            <person name="Nolan M."/>
            <person name="Ohm R."/>
            <person name="Pangilinan J."/>
            <person name="Park H.-J."/>
            <person name="Ramirez L."/>
            <person name="Alfaro M."/>
            <person name="Sun H."/>
            <person name="Tritt A."/>
            <person name="Yoshinaga Y."/>
            <person name="Zwiers L.-H."/>
            <person name="Turgeon B.G."/>
            <person name="Goodwin S.B."/>
            <person name="Spatafora J.W."/>
            <person name="Crous P.W."/>
            <person name="Grigoriev I.V."/>
        </authorList>
    </citation>
    <scope>NUCLEOTIDE SEQUENCE</scope>
    <source>
        <strain evidence="13">IPT5</strain>
    </source>
</reference>
<evidence type="ECO:0000256" key="3">
    <source>
        <dbReference type="ARBA" id="ARBA00013095"/>
    </source>
</evidence>
<dbReference type="OrthoDB" id="2975078at2759"/>
<comment type="catalytic activity">
    <reaction evidence="9">
        <text>cutin + H2O = cutin monomers.</text>
        <dbReference type="EC" id="3.1.1.74"/>
    </reaction>
</comment>
<accession>A0A6A7AP82</accession>
<evidence type="ECO:0000256" key="6">
    <source>
        <dbReference type="ARBA" id="ARBA00022729"/>
    </source>
</evidence>
<evidence type="ECO:0000256" key="1">
    <source>
        <dbReference type="ARBA" id="ARBA00004613"/>
    </source>
</evidence>